<evidence type="ECO:0000313" key="2">
    <source>
        <dbReference type="EMBL" id="MDR5712653.1"/>
    </source>
</evidence>
<dbReference type="EMBL" id="JAVKGT010000031">
    <property type="protein sequence ID" value="MDR5712653.1"/>
    <property type="molecule type" value="Genomic_DNA"/>
</dbReference>
<dbReference type="Gene3D" id="3.40.630.30">
    <property type="match status" value="2"/>
</dbReference>
<sequence length="459" mass="49841">MSIDFAPRIPAIAPLAEGLVSRSFPAAQSPDGTPETATEAFVRTVSYNFYHGWKSTEQVRRSVAASVADGRQLHGVYLDPGFASLEPWGETYETLGFDAEHPVGTFVDYDKTLNAAGPDLLPARLITGVGVSPSFRRRGILKHMMTSALARAVSDGMPVAALTASEGPIYGRFGFGVATREAEIELDLRPGGEGFALRTPPTGRVLVIDPTKGREAFERIFAAFHAGTRGSVDRQERYYRHDTAEWAPDDFSSSDKKLRGAVHVHDDGTLGGYVVYSFEGWEAEPTTMRISSLVAADPRSSIELWRFIADLDIVHRATWHTAPAEDPLTQALLTPRTRATRNINDMLWVRILNPMTALQGRAWGADGQFTLTLTDPLEICDGTFAVTVNSGTAQVASVPTPGKQHFTMDAETLGALYLGDVSVLTMRAAGRITGADDADWKAFSATFDLPTAPYCATHF</sequence>
<dbReference type="SUPFAM" id="SSF55718">
    <property type="entry name" value="SCP-like"/>
    <property type="match status" value="1"/>
</dbReference>
<dbReference type="InterPro" id="IPR016181">
    <property type="entry name" value="Acyl_CoA_acyltransferase"/>
</dbReference>
<dbReference type="Pfam" id="PF17668">
    <property type="entry name" value="Acetyltransf_17"/>
    <property type="match status" value="1"/>
</dbReference>
<dbReference type="CDD" id="cd04301">
    <property type="entry name" value="NAT_SF"/>
    <property type="match status" value="1"/>
</dbReference>
<dbReference type="InterPro" id="IPR041380">
    <property type="entry name" value="Acetyltransf_17"/>
</dbReference>
<feature type="domain" description="N-acetyltransferase" evidence="1">
    <location>
        <begin position="57"/>
        <end position="202"/>
    </location>
</feature>
<dbReference type="EC" id="2.3.1.-" evidence="2"/>
<dbReference type="Pfam" id="PF13527">
    <property type="entry name" value="Acetyltransf_9"/>
    <property type="match status" value="1"/>
</dbReference>
<dbReference type="SUPFAM" id="SSF55729">
    <property type="entry name" value="Acyl-CoA N-acyltransferases (Nat)"/>
    <property type="match status" value="1"/>
</dbReference>
<protein>
    <submittedName>
        <fullName evidence="2">GNAT family N-acetyltransferase</fullName>
        <ecNumber evidence="2">2.3.1.-</ecNumber>
    </submittedName>
</protein>
<evidence type="ECO:0000313" key="3">
    <source>
        <dbReference type="Proteomes" id="UP001260872"/>
    </source>
</evidence>
<dbReference type="PANTHER" id="PTHR37817">
    <property type="entry name" value="N-ACETYLTRANSFERASE EIS"/>
    <property type="match status" value="1"/>
</dbReference>
<accession>A0ABU1FWY0</accession>
<organism evidence="2 3">
    <name type="scientific">Nesterenkonia flava</name>
    <dbReference type="NCBI Taxonomy" id="469799"/>
    <lineage>
        <taxon>Bacteria</taxon>
        <taxon>Bacillati</taxon>
        <taxon>Actinomycetota</taxon>
        <taxon>Actinomycetes</taxon>
        <taxon>Micrococcales</taxon>
        <taxon>Micrococcaceae</taxon>
        <taxon>Nesterenkonia</taxon>
    </lineage>
</organism>
<dbReference type="Proteomes" id="UP001260872">
    <property type="component" value="Unassembled WGS sequence"/>
</dbReference>
<keyword evidence="3" id="KW-1185">Reference proteome</keyword>
<comment type="caution">
    <text evidence="2">The sequence shown here is derived from an EMBL/GenBank/DDBJ whole genome shotgun (WGS) entry which is preliminary data.</text>
</comment>
<dbReference type="InterPro" id="IPR051554">
    <property type="entry name" value="Acetyltransferase_Eis"/>
</dbReference>
<keyword evidence="2" id="KW-0012">Acyltransferase</keyword>
<evidence type="ECO:0000259" key="1">
    <source>
        <dbReference type="PROSITE" id="PS51186"/>
    </source>
</evidence>
<keyword evidence="2" id="KW-0808">Transferase</keyword>
<dbReference type="InterPro" id="IPR000182">
    <property type="entry name" value="GNAT_dom"/>
</dbReference>
<dbReference type="InterPro" id="IPR036527">
    <property type="entry name" value="SCP2_sterol-bd_dom_sf"/>
</dbReference>
<dbReference type="PANTHER" id="PTHR37817:SF1">
    <property type="entry name" value="N-ACETYLTRANSFERASE EIS"/>
    <property type="match status" value="1"/>
</dbReference>
<name>A0ABU1FWY0_9MICC</name>
<reference evidence="3" key="1">
    <citation type="submission" date="2023-07" db="EMBL/GenBank/DDBJ databases">
        <title>Description of three actinobacteria isolated from air of manufacturing shop in a pharmaceutical factory.</title>
        <authorList>
            <person name="Zhang D.-F."/>
        </authorList>
    </citation>
    <scope>NUCLEOTIDE SEQUENCE [LARGE SCALE GENOMIC DNA]</scope>
    <source>
        <strain evidence="3">CCTCC AB 207010</strain>
    </source>
</reference>
<dbReference type="RefSeq" id="WP_310538022.1">
    <property type="nucleotide sequence ID" value="NZ_BAAAOC010000080.1"/>
</dbReference>
<gene>
    <name evidence="2" type="ORF">RH857_11020</name>
</gene>
<dbReference type="Gene3D" id="3.30.1050.10">
    <property type="entry name" value="SCP2 sterol-binding domain"/>
    <property type="match status" value="1"/>
</dbReference>
<dbReference type="GO" id="GO:0016746">
    <property type="term" value="F:acyltransferase activity"/>
    <property type="evidence" value="ECO:0007669"/>
    <property type="project" value="UniProtKB-KW"/>
</dbReference>
<dbReference type="PROSITE" id="PS51186">
    <property type="entry name" value="GNAT"/>
    <property type="match status" value="1"/>
</dbReference>
<dbReference type="InterPro" id="IPR025559">
    <property type="entry name" value="Eis_dom"/>
</dbReference>
<dbReference type="Pfam" id="PF13530">
    <property type="entry name" value="SCP2_2"/>
    <property type="match status" value="1"/>
</dbReference>
<proteinExistence type="predicted"/>